<organism evidence="2 3">
    <name type="scientific">Pseudodesulfovibrio senegalensis</name>
    <dbReference type="NCBI Taxonomy" id="1721087"/>
    <lineage>
        <taxon>Bacteria</taxon>
        <taxon>Pseudomonadati</taxon>
        <taxon>Thermodesulfobacteriota</taxon>
        <taxon>Desulfovibrionia</taxon>
        <taxon>Desulfovibrionales</taxon>
        <taxon>Desulfovibrionaceae</taxon>
    </lineage>
</organism>
<dbReference type="EMBL" id="WAIE01000001">
    <property type="protein sequence ID" value="KAB1443201.1"/>
    <property type="molecule type" value="Genomic_DNA"/>
</dbReference>
<evidence type="ECO:0000256" key="1">
    <source>
        <dbReference type="SAM" id="MobiDB-lite"/>
    </source>
</evidence>
<accession>A0A6N6N634</accession>
<comment type="caution">
    <text evidence="2">The sequence shown here is derived from an EMBL/GenBank/DDBJ whole genome shotgun (WGS) entry which is preliminary data.</text>
</comment>
<reference evidence="2 3" key="1">
    <citation type="journal article" date="2017" name="Int. J. Syst. Evol. Microbiol.">
        <title>Desulfovibrio senegalensis sp. nov., a mesophilic sulfate reducer isolated from marine sediment.</title>
        <authorList>
            <person name="Thioye A."/>
            <person name="Gam Z.B.A."/>
            <person name="Mbengue M."/>
            <person name="Cayol J.L."/>
            <person name="Joseph-Bartoli M."/>
            <person name="Toure-Kane C."/>
            <person name="Labat M."/>
        </authorList>
    </citation>
    <scope>NUCLEOTIDE SEQUENCE [LARGE SCALE GENOMIC DNA]</scope>
    <source>
        <strain evidence="2 3">DSM 101509</strain>
    </source>
</reference>
<name>A0A6N6N634_9BACT</name>
<protein>
    <submittedName>
        <fullName evidence="2">Uncharacterized protein</fullName>
    </submittedName>
</protein>
<sequence length="80" mass="9238">MNENAKIRELEAQVKRLQKDCAEAYQAFGHLSYYFDDDECKDCEKILDNLAAAANGDPRPHDDLHPWPRGKLTYVPDDEE</sequence>
<keyword evidence="3" id="KW-1185">Reference proteome</keyword>
<evidence type="ECO:0000313" key="3">
    <source>
        <dbReference type="Proteomes" id="UP000438699"/>
    </source>
</evidence>
<dbReference type="AlphaFoldDB" id="A0A6N6N634"/>
<evidence type="ECO:0000313" key="2">
    <source>
        <dbReference type="EMBL" id="KAB1443201.1"/>
    </source>
</evidence>
<dbReference type="Proteomes" id="UP000438699">
    <property type="component" value="Unassembled WGS sequence"/>
</dbReference>
<feature type="region of interest" description="Disordered" evidence="1">
    <location>
        <begin position="54"/>
        <end position="80"/>
    </location>
</feature>
<dbReference type="RefSeq" id="WP_151149533.1">
    <property type="nucleotide sequence ID" value="NZ_WAIE01000001.1"/>
</dbReference>
<proteinExistence type="predicted"/>
<dbReference type="OrthoDB" id="9889490at2"/>
<gene>
    <name evidence="2" type="ORF">F8A88_02750</name>
</gene>